<protein>
    <submittedName>
        <fullName evidence="2">Uncharacterized protein</fullName>
    </submittedName>
</protein>
<reference evidence="2 3" key="1">
    <citation type="submission" date="2014-11" db="EMBL/GenBank/DDBJ databases">
        <authorList>
            <person name="Zhu J."/>
            <person name="Qi W."/>
            <person name="Song R."/>
        </authorList>
    </citation>
    <scope>NUCLEOTIDE SEQUENCE [LARGE SCALE GENOMIC DNA]</scope>
</reference>
<sequence length="302" mass="31053">MAACVRVACRSCSQEATCRRLGTSLCVHHTPTRTLRPGAKVPLLVPVAGDGASVDVDGERVGSDKPKRAPTDTDHKAKRSELVVPHATGKGQSAAEGGHPGTAASAAASASSAAPPPAPHGAPVDNKALLHKMQIHGSKPSTAVDPEAPAPAGSPTDGQPSDDTPAAPSTTPPLRHGLPGEHSHDDHHDRLSLLGFIDDWAAEKGMDSIRQELTAEKTADTDWRDNISTPRLRAIIEQLLEGESTGPAAAAGHKVAARSTGADGTGTCQQSLQERHGPAGPNAASTVCFLVKAPSSRNSQHT</sequence>
<accession>A0A0G4EDA6</accession>
<dbReference type="EMBL" id="CDMY01000176">
    <property type="protein sequence ID" value="CEL93539.1"/>
    <property type="molecule type" value="Genomic_DNA"/>
</dbReference>
<feature type="compositionally biased region" description="Basic and acidic residues" evidence="1">
    <location>
        <begin position="178"/>
        <end position="187"/>
    </location>
</feature>
<evidence type="ECO:0000313" key="3">
    <source>
        <dbReference type="Proteomes" id="UP000041254"/>
    </source>
</evidence>
<organism evidence="2 3">
    <name type="scientific">Vitrella brassicaformis (strain CCMP3155)</name>
    <dbReference type="NCBI Taxonomy" id="1169540"/>
    <lineage>
        <taxon>Eukaryota</taxon>
        <taxon>Sar</taxon>
        <taxon>Alveolata</taxon>
        <taxon>Colpodellida</taxon>
        <taxon>Vitrellaceae</taxon>
        <taxon>Vitrella</taxon>
    </lineage>
</organism>
<feature type="compositionally biased region" description="Low complexity" evidence="1">
    <location>
        <begin position="101"/>
        <end position="113"/>
    </location>
</feature>
<evidence type="ECO:0000313" key="2">
    <source>
        <dbReference type="EMBL" id="CEL93539.1"/>
    </source>
</evidence>
<feature type="region of interest" description="Disordered" evidence="1">
    <location>
        <begin position="138"/>
        <end position="187"/>
    </location>
</feature>
<keyword evidence="3" id="KW-1185">Reference proteome</keyword>
<dbReference type="VEuPathDB" id="CryptoDB:Vbra_11249"/>
<evidence type="ECO:0000256" key="1">
    <source>
        <dbReference type="SAM" id="MobiDB-lite"/>
    </source>
</evidence>
<dbReference type="InParanoid" id="A0A0G4EDA6"/>
<dbReference type="Proteomes" id="UP000041254">
    <property type="component" value="Unassembled WGS sequence"/>
</dbReference>
<proteinExistence type="predicted"/>
<feature type="region of interest" description="Disordered" evidence="1">
    <location>
        <begin position="261"/>
        <end position="281"/>
    </location>
</feature>
<dbReference type="AlphaFoldDB" id="A0A0G4EDA6"/>
<name>A0A0G4EDA6_VITBC</name>
<feature type="compositionally biased region" description="Low complexity" evidence="1">
    <location>
        <begin position="161"/>
        <end position="173"/>
    </location>
</feature>
<dbReference type="PhylomeDB" id="A0A0G4EDA6"/>
<feature type="region of interest" description="Disordered" evidence="1">
    <location>
        <begin position="55"/>
        <end position="124"/>
    </location>
</feature>
<gene>
    <name evidence="2" type="ORF">Vbra_11249</name>
</gene>
<feature type="compositionally biased region" description="Basic and acidic residues" evidence="1">
    <location>
        <begin position="57"/>
        <end position="81"/>
    </location>
</feature>